<dbReference type="InterPro" id="IPR036291">
    <property type="entry name" value="NAD(P)-bd_dom_sf"/>
</dbReference>
<dbReference type="RefSeq" id="XP_064661413.1">
    <property type="nucleotide sequence ID" value="XM_064800074.1"/>
</dbReference>
<accession>A0AAV9PK41</accession>
<organism evidence="4 5">
    <name type="scientific">Saxophila tyrrhenica</name>
    <dbReference type="NCBI Taxonomy" id="1690608"/>
    <lineage>
        <taxon>Eukaryota</taxon>
        <taxon>Fungi</taxon>
        <taxon>Dikarya</taxon>
        <taxon>Ascomycota</taxon>
        <taxon>Pezizomycotina</taxon>
        <taxon>Dothideomycetes</taxon>
        <taxon>Dothideomycetidae</taxon>
        <taxon>Mycosphaerellales</taxon>
        <taxon>Extremaceae</taxon>
        <taxon>Saxophila</taxon>
    </lineage>
</organism>
<keyword evidence="5" id="KW-1185">Reference proteome</keyword>
<dbReference type="Proteomes" id="UP001337655">
    <property type="component" value="Unassembled WGS sequence"/>
</dbReference>
<gene>
    <name evidence="4" type="ORF">LTR77_002815</name>
</gene>
<reference evidence="4 5" key="1">
    <citation type="submission" date="2023-08" db="EMBL/GenBank/DDBJ databases">
        <title>Black Yeasts Isolated from many extreme environments.</title>
        <authorList>
            <person name="Coleine C."/>
            <person name="Stajich J.E."/>
            <person name="Selbmann L."/>
        </authorList>
    </citation>
    <scope>NUCLEOTIDE SEQUENCE [LARGE SCALE GENOMIC DNA]</scope>
    <source>
        <strain evidence="4 5">CCFEE 5935</strain>
    </source>
</reference>
<dbReference type="SUPFAM" id="SSF51735">
    <property type="entry name" value="NAD(P)-binding Rossmann-fold domains"/>
    <property type="match status" value="1"/>
</dbReference>
<evidence type="ECO:0000256" key="2">
    <source>
        <dbReference type="ARBA" id="ARBA00022857"/>
    </source>
</evidence>
<comment type="caution">
    <text evidence="4">The sequence shown here is derived from an EMBL/GenBank/DDBJ whole genome shotgun (WGS) entry which is preliminary data.</text>
</comment>
<keyword evidence="3" id="KW-0560">Oxidoreductase</keyword>
<dbReference type="GO" id="GO:0016616">
    <property type="term" value="F:oxidoreductase activity, acting on the CH-OH group of donors, NAD or NADP as acceptor"/>
    <property type="evidence" value="ECO:0007669"/>
    <property type="project" value="TreeGrafter"/>
</dbReference>
<protein>
    <submittedName>
        <fullName evidence="4">Uncharacterized protein</fullName>
    </submittedName>
</protein>
<evidence type="ECO:0000256" key="3">
    <source>
        <dbReference type="ARBA" id="ARBA00023002"/>
    </source>
</evidence>
<dbReference type="AlphaFoldDB" id="A0AAV9PK41"/>
<dbReference type="InterPro" id="IPR002347">
    <property type="entry name" value="SDR_fam"/>
</dbReference>
<name>A0AAV9PK41_9PEZI</name>
<evidence type="ECO:0000313" key="5">
    <source>
        <dbReference type="Proteomes" id="UP001337655"/>
    </source>
</evidence>
<dbReference type="EMBL" id="JAVRRT010000004">
    <property type="protein sequence ID" value="KAK5172695.1"/>
    <property type="molecule type" value="Genomic_DNA"/>
</dbReference>
<sequence>MAANVRRRFPALTQQSYRRPCTPIPFQWPAPRTFSACSRLREDISDMKVTDRMTMKGRNVLVTGGGRGIGFAICKAVAQMGGNVAVIDALPEPIEEFHTLEKKYGTKTTFQQADVTSEESLGSAVQDAVSAFGEFHGCVPAAGIALDKPLAQHTWAESQRVLMVNTMGTFWTVKLVADNMAKHGQGGSIVLIASVAAQGIKVPEQNLSIYNMSKAGVKGLVGPLATELSESNIRVNSISPGVILSPMTRSLKTEYPSLAQMFENAAPVGRMGVPQDLTPAIIYLLSDAGSFTTGSDFPITGGLHAGVRPSWMHRAMP</sequence>
<dbReference type="GeneID" id="89924162"/>
<dbReference type="PROSITE" id="PS00061">
    <property type="entry name" value="ADH_SHORT"/>
    <property type="match status" value="1"/>
</dbReference>
<dbReference type="InterPro" id="IPR020904">
    <property type="entry name" value="Sc_DH/Rdtase_CS"/>
</dbReference>
<evidence type="ECO:0000256" key="1">
    <source>
        <dbReference type="ARBA" id="ARBA00006484"/>
    </source>
</evidence>
<dbReference type="FunFam" id="3.40.50.720:FF:000084">
    <property type="entry name" value="Short-chain dehydrogenase reductase"/>
    <property type="match status" value="1"/>
</dbReference>
<keyword evidence="2" id="KW-0521">NADP</keyword>
<dbReference type="Pfam" id="PF13561">
    <property type="entry name" value="adh_short_C2"/>
    <property type="match status" value="1"/>
</dbReference>
<dbReference type="PANTHER" id="PTHR42760">
    <property type="entry name" value="SHORT-CHAIN DEHYDROGENASES/REDUCTASES FAMILY MEMBER"/>
    <property type="match status" value="1"/>
</dbReference>
<evidence type="ECO:0000313" key="4">
    <source>
        <dbReference type="EMBL" id="KAK5172695.1"/>
    </source>
</evidence>
<proteinExistence type="inferred from homology"/>
<dbReference type="PANTHER" id="PTHR42760:SF115">
    <property type="entry name" value="3-OXOACYL-[ACYL-CARRIER-PROTEIN] REDUCTASE FABG"/>
    <property type="match status" value="1"/>
</dbReference>
<dbReference type="PRINTS" id="PR00081">
    <property type="entry name" value="GDHRDH"/>
</dbReference>
<dbReference type="Gene3D" id="3.40.50.720">
    <property type="entry name" value="NAD(P)-binding Rossmann-like Domain"/>
    <property type="match status" value="1"/>
</dbReference>
<comment type="similarity">
    <text evidence="1">Belongs to the short-chain dehydrogenases/reductases (SDR) family.</text>
</comment>